<dbReference type="InterPro" id="IPR008928">
    <property type="entry name" value="6-hairpin_glycosidase_sf"/>
</dbReference>
<dbReference type="InterPro" id="IPR010383">
    <property type="entry name" value="Glyco_hydrolase_94_b-supersand"/>
</dbReference>
<dbReference type="Pfam" id="PF06165">
    <property type="entry name" value="GH94_b-supersand"/>
    <property type="match status" value="1"/>
</dbReference>
<dbReference type="InterPro" id="IPR012341">
    <property type="entry name" value="6hp_glycosidase-like_sf"/>
</dbReference>
<dbReference type="GO" id="GO:0030246">
    <property type="term" value="F:carbohydrate binding"/>
    <property type="evidence" value="ECO:0007669"/>
    <property type="project" value="InterPro"/>
</dbReference>
<reference evidence="5 6" key="1">
    <citation type="journal article" date="2009" name="PLoS ONE">
        <title>The complete genome of Teredinibacter turnerae T7901: an intracellular endosymbiont of marine wood-boring bivalves (shipworms).</title>
        <authorList>
            <person name="Yang J.C."/>
            <person name="Madupu R."/>
            <person name="Durkin A.S."/>
            <person name="Ekborg N.A."/>
            <person name="Pedamallu C.S."/>
            <person name="Hostetler J.B."/>
            <person name="Radune D."/>
            <person name="Toms B.S."/>
            <person name="Henrissat B."/>
            <person name="Coutinho P.M."/>
            <person name="Schwarz S."/>
            <person name="Field L."/>
            <person name="Trindade-Silva A.E."/>
            <person name="Soares C.A.G."/>
            <person name="Elshahawi S."/>
            <person name="Hanora A."/>
            <person name="Schmidt E.W."/>
            <person name="Haygood M.G."/>
            <person name="Posfai J."/>
            <person name="Benner J."/>
            <person name="Madinger C."/>
            <person name="Nove J."/>
            <person name="Anton B."/>
            <person name="Chaudhary K."/>
            <person name="Foster J."/>
            <person name="Holman A."/>
            <person name="Kumar S."/>
            <person name="Lessard P.A."/>
            <person name="Luyten Y.A."/>
            <person name="Slatko B."/>
            <person name="Wood N."/>
            <person name="Wu B."/>
            <person name="Teplitski M."/>
            <person name="Mougous J.D."/>
            <person name="Ward N."/>
            <person name="Eisen J.A."/>
            <person name="Badger J.H."/>
            <person name="Distel D.L."/>
        </authorList>
    </citation>
    <scope>NUCLEOTIDE SEQUENCE [LARGE SCALE GENOMIC DNA]</scope>
    <source>
        <strain evidence="6">ATCC 39867 / T7901</strain>
    </source>
</reference>
<name>C5BPN2_TERTT</name>
<dbReference type="OrthoDB" id="9769991at2"/>
<dbReference type="HOGENOM" id="CLU_019054_0_0_6"/>
<feature type="domain" description="Glycosyl hydrolase 94 supersandwich" evidence="3">
    <location>
        <begin position="74"/>
        <end position="288"/>
    </location>
</feature>
<dbReference type="Pfam" id="PF17167">
    <property type="entry name" value="Glyco_hydro_94"/>
    <property type="match status" value="1"/>
</dbReference>
<dbReference type="PANTHER" id="PTHR37469">
    <property type="entry name" value="CELLOBIONIC ACID PHOSPHORYLASE-RELATED"/>
    <property type="match status" value="1"/>
</dbReference>
<dbReference type="InterPro" id="IPR052047">
    <property type="entry name" value="GH94_Enzymes"/>
</dbReference>
<dbReference type="SUPFAM" id="SSF48208">
    <property type="entry name" value="Six-hairpin glycosidases"/>
    <property type="match status" value="1"/>
</dbReference>
<keyword evidence="6" id="KW-1185">Reference proteome</keyword>
<dbReference type="InterPro" id="IPR037814">
    <property type="entry name" value="GH94N_CBAP"/>
</dbReference>
<dbReference type="InterPro" id="IPR011013">
    <property type="entry name" value="Gal_mutarotase_sf_dom"/>
</dbReference>
<dbReference type="InterPro" id="IPR033432">
    <property type="entry name" value="GH94_catalytic"/>
</dbReference>
<dbReference type="PANTHER" id="PTHR37469:SF2">
    <property type="entry name" value="CELLOBIONIC ACID PHOSPHORYLASE"/>
    <property type="match status" value="1"/>
</dbReference>
<feature type="domain" description="Glycosyl hydrolase 94 catalytic" evidence="4">
    <location>
        <begin position="314"/>
        <end position="710"/>
    </location>
</feature>
<dbReference type="GO" id="GO:0016787">
    <property type="term" value="F:hydrolase activity"/>
    <property type="evidence" value="ECO:0007669"/>
    <property type="project" value="UniProtKB-KW"/>
</dbReference>
<keyword evidence="1" id="KW-0328">Glycosyltransferase</keyword>
<dbReference type="STRING" id="377629.TERTU_0851"/>
<organism evidence="5 6">
    <name type="scientific">Teredinibacter turnerae (strain ATCC 39867 / T7901)</name>
    <dbReference type="NCBI Taxonomy" id="377629"/>
    <lineage>
        <taxon>Bacteria</taxon>
        <taxon>Pseudomonadati</taxon>
        <taxon>Pseudomonadota</taxon>
        <taxon>Gammaproteobacteria</taxon>
        <taxon>Cellvibrionales</taxon>
        <taxon>Cellvibrionaceae</taxon>
        <taxon>Teredinibacter</taxon>
    </lineage>
</organism>
<dbReference type="GO" id="GO:0030245">
    <property type="term" value="P:cellulose catabolic process"/>
    <property type="evidence" value="ECO:0007669"/>
    <property type="project" value="InterPro"/>
</dbReference>
<proteinExistence type="predicted"/>
<dbReference type="InterPro" id="IPR037018">
    <property type="entry name" value="GH65_N"/>
</dbReference>
<dbReference type="AlphaFoldDB" id="C5BPN2"/>
<dbReference type="CDD" id="cd11748">
    <property type="entry name" value="GH94N_NdvB_like"/>
    <property type="match status" value="1"/>
</dbReference>
<dbReference type="KEGG" id="ttu:TERTU_0851"/>
<dbReference type="Gene3D" id="2.60.420.10">
    <property type="entry name" value="Maltose phosphorylase, domain 3"/>
    <property type="match status" value="1"/>
</dbReference>
<protein>
    <submittedName>
        <fullName evidence="5">Glycoside hydrolase family 94 domain protein</fullName>
    </submittedName>
</protein>
<keyword evidence="5" id="KW-0378">Hydrolase</keyword>
<dbReference type="Gene3D" id="1.50.10.10">
    <property type="match status" value="1"/>
</dbReference>
<evidence type="ECO:0000259" key="3">
    <source>
        <dbReference type="Pfam" id="PF06165"/>
    </source>
</evidence>
<dbReference type="GO" id="GO:0016758">
    <property type="term" value="F:hexosyltransferase activity"/>
    <property type="evidence" value="ECO:0007669"/>
    <property type="project" value="InterPro"/>
</dbReference>
<evidence type="ECO:0000259" key="4">
    <source>
        <dbReference type="Pfam" id="PF17167"/>
    </source>
</evidence>
<evidence type="ECO:0000256" key="1">
    <source>
        <dbReference type="ARBA" id="ARBA00022676"/>
    </source>
</evidence>
<keyword evidence="2" id="KW-0808">Transferase</keyword>
<gene>
    <name evidence="5" type="ordered locus">TERTU_0851</name>
</gene>
<sequence>MLKRVQNGERYELHSPTAMPQCAGFLWNKKMMIQVTCRGYAIAQHMQPEPAKYSYQPIVEGKIFMLPEQPMFAHTPGRFFFVKDEETGEFFSAPHEPVRAKPDTFVFSVGKSDLRWRVEKLGIRVELQLTIPKQDVAELWQLKITNLSGRSRKISVYPYMTLGFMSWMNQSARYREDLGGIVGSCVTPYQKLDDYFKNKNLKDKTFFLHDRAPTHWEACRDIFEGEGGVQRPSGVQADTLGDGDALYETPAGIFQYRLAMPPRAVEDYRFILGPALDDAEIAQLREQFFTDPGFTAHAEEYAHYVAEGEGVLTIATDDADFDNFVNHWLPRQVFYHGDVNRLSTDPQTRNFLQDSMGMSYVRPQVTKEAFLWALAQQEENGSMPDGVLLREDAELKYINQIPHTDHCVWLPVCLTAYLNETADYDFLQLPVKDWKGSSQLSVFERINAAMRWLLNDRDARGLNYIAQGDWNDPMNMVGYKGKGVSGWLSVATAYGLRVWSQVCEHLGERTLAEEFAAGATEINQAVNKYLWDGDWYGRGITDDDVVFGVAGDEEGRIFLNPQSWALMAGTPTESQRGKMLDAIDAQLDTPYGVMMLAPAYTKMREDVGRVTQKHPGAAENGSIYNHAAAFYAWSLFCVGEADRGYEVIRKMIAGPDEADLLQRGQMPVFIPNYYRGAYYQFPRTAGRSSQLFNTGTVSWVYRSLVEGLFGLVGCPEGLRIQPQLPSHWHNARVTRAFRGAELEVHFCRVASVTRMEVSVDGVSLPEPFILSVQEGSRYTVEVRLPRC</sequence>
<dbReference type="SUPFAM" id="SSF74650">
    <property type="entry name" value="Galactose mutarotase-like"/>
    <property type="match status" value="1"/>
</dbReference>
<dbReference type="CAZy" id="GH94">
    <property type="family name" value="Glycoside Hydrolase Family 94"/>
</dbReference>
<dbReference type="Proteomes" id="UP000009080">
    <property type="component" value="Chromosome"/>
</dbReference>
<evidence type="ECO:0000256" key="2">
    <source>
        <dbReference type="ARBA" id="ARBA00022679"/>
    </source>
</evidence>
<dbReference type="EMBL" id="CP001614">
    <property type="protein sequence ID" value="ACR10653.1"/>
    <property type="molecule type" value="Genomic_DNA"/>
</dbReference>
<dbReference type="RefSeq" id="WP_012779325.1">
    <property type="nucleotide sequence ID" value="NC_012997.1"/>
</dbReference>
<dbReference type="Gene3D" id="2.70.98.40">
    <property type="entry name" value="Glycoside hydrolase, family 65, N-terminal domain"/>
    <property type="match status" value="1"/>
</dbReference>
<accession>C5BPN2</accession>
<evidence type="ECO:0000313" key="6">
    <source>
        <dbReference type="Proteomes" id="UP000009080"/>
    </source>
</evidence>
<evidence type="ECO:0000313" key="5">
    <source>
        <dbReference type="EMBL" id="ACR10653.1"/>
    </source>
</evidence>
<dbReference type="eggNOG" id="COG3459">
    <property type="taxonomic scope" value="Bacteria"/>
</dbReference>